<sequence length="152" mass="17063">MLLRLKLTARQFLVNFNSYKILYSLARQEYTVEGCELTRDASITTLQAMASSSSSGAAKVVLQSIDGKTFEVDETAAKQCIVDYCKRVVTQPPSGENDIEVNAFVSELVNDDGLISLSCENALDMIKCKDLAHIRRIFSIRQEFTLEEEERI</sequence>
<dbReference type="EMBL" id="CM044704">
    <property type="protein sequence ID" value="KAI5669056.1"/>
    <property type="molecule type" value="Genomic_DNA"/>
</dbReference>
<dbReference type="Proteomes" id="UP001060085">
    <property type="component" value="Linkage Group LG04"/>
</dbReference>
<name>A0ACC0B8U4_CATRO</name>
<protein>
    <submittedName>
        <fullName evidence="1">Uncharacterized protein</fullName>
    </submittedName>
</protein>
<evidence type="ECO:0000313" key="2">
    <source>
        <dbReference type="Proteomes" id="UP001060085"/>
    </source>
</evidence>
<accession>A0ACC0B8U4</accession>
<organism evidence="1 2">
    <name type="scientific">Catharanthus roseus</name>
    <name type="common">Madagascar periwinkle</name>
    <name type="synonym">Vinca rosea</name>
    <dbReference type="NCBI Taxonomy" id="4058"/>
    <lineage>
        <taxon>Eukaryota</taxon>
        <taxon>Viridiplantae</taxon>
        <taxon>Streptophyta</taxon>
        <taxon>Embryophyta</taxon>
        <taxon>Tracheophyta</taxon>
        <taxon>Spermatophyta</taxon>
        <taxon>Magnoliopsida</taxon>
        <taxon>eudicotyledons</taxon>
        <taxon>Gunneridae</taxon>
        <taxon>Pentapetalae</taxon>
        <taxon>asterids</taxon>
        <taxon>lamiids</taxon>
        <taxon>Gentianales</taxon>
        <taxon>Apocynaceae</taxon>
        <taxon>Rauvolfioideae</taxon>
        <taxon>Vinceae</taxon>
        <taxon>Catharanthinae</taxon>
        <taxon>Catharanthus</taxon>
    </lineage>
</organism>
<keyword evidence="2" id="KW-1185">Reference proteome</keyword>
<comment type="caution">
    <text evidence="1">The sequence shown here is derived from an EMBL/GenBank/DDBJ whole genome shotgun (WGS) entry which is preliminary data.</text>
</comment>
<reference evidence="2" key="1">
    <citation type="journal article" date="2023" name="Nat. Plants">
        <title>Single-cell RNA sequencing provides a high-resolution roadmap for understanding the multicellular compartmentation of specialized metabolism.</title>
        <authorList>
            <person name="Sun S."/>
            <person name="Shen X."/>
            <person name="Li Y."/>
            <person name="Li Y."/>
            <person name="Wang S."/>
            <person name="Li R."/>
            <person name="Zhang H."/>
            <person name="Shen G."/>
            <person name="Guo B."/>
            <person name="Wei J."/>
            <person name="Xu J."/>
            <person name="St-Pierre B."/>
            <person name="Chen S."/>
            <person name="Sun C."/>
        </authorList>
    </citation>
    <scope>NUCLEOTIDE SEQUENCE [LARGE SCALE GENOMIC DNA]</scope>
</reference>
<proteinExistence type="predicted"/>
<gene>
    <name evidence="1" type="ORF">M9H77_18909</name>
</gene>
<evidence type="ECO:0000313" key="1">
    <source>
        <dbReference type="EMBL" id="KAI5669056.1"/>
    </source>
</evidence>